<evidence type="ECO:0000259" key="9">
    <source>
        <dbReference type="PROSITE" id="PS50850"/>
    </source>
</evidence>
<keyword evidence="7 8" id="KW-0472">Membrane</keyword>
<evidence type="ECO:0000256" key="2">
    <source>
        <dbReference type="ARBA" id="ARBA00008537"/>
    </source>
</evidence>
<protein>
    <submittedName>
        <fullName evidence="10">MFS transporter</fullName>
    </submittedName>
</protein>
<accession>A0A917GFZ6</accession>
<feature type="transmembrane region" description="Helical" evidence="8">
    <location>
        <begin position="437"/>
        <end position="455"/>
    </location>
</feature>
<dbReference type="InterPro" id="IPR036259">
    <property type="entry name" value="MFS_trans_sf"/>
</dbReference>
<comment type="subcellular location">
    <subcellularLocation>
        <location evidence="1">Cell membrane</location>
        <topology evidence="1">Multi-pass membrane protein</topology>
    </subcellularLocation>
</comment>
<keyword evidence="6 8" id="KW-1133">Transmembrane helix</keyword>
<feature type="transmembrane region" description="Helical" evidence="8">
    <location>
        <begin position="168"/>
        <end position="189"/>
    </location>
</feature>
<evidence type="ECO:0000256" key="4">
    <source>
        <dbReference type="ARBA" id="ARBA00022475"/>
    </source>
</evidence>
<dbReference type="InterPro" id="IPR020846">
    <property type="entry name" value="MFS_dom"/>
</dbReference>
<evidence type="ECO:0000313" key="10">
    <source>
        <dbReference type="EMBL" id="GGG43668.1"/>
    </source>
</evidence>
<dbReference type="EMBL" id="BMEQ01000001">
    <property type="protein sequence ID" value="GGG43668.1"/>
    <property type="molecule type" value="Genomic_DNA"/>
</dbReference>
<keyword evidence="11" id="KW-1185">Reference proteome</keyword>
<keyword evidence="5 8" id="KW-0812">Transmembrane</keyword>
<dbReference type="InterPro" id="IPR011701">
    <property type="entry name" value="MFS"/>
</dbReference>
<dbReference type="Proteomes" id="UP000638848">
    <property type="component" value="Unassembled WGS sequence"/>
</dbReference>
<evidence type="ECO:0000256" key="5">
    <source>
        <dbReference type="ARBA" id="ARBA00022692"/>
    </source>
</evidence>
<feature type="transmembrane region" description="Helical" evidence="8">
    <location>
        <begin position="113"/>
        <end position="135"/>
    </location>
</feature>
<comment type="caution">
    <text evidence="10">The sequence shown here is derived from an EMBL/GenBank/DDBJ whole genome shotgun (WGS) entry which is preliminary data.</text>
</comment>
<feature type="transmembrane region" description="Helical" evidence="8">
    <location>
        <begin position="394"/>
        <end position="416"/>
    </location>
</feature>
<comment type="similarity">
    <text evidence="2">Belongs to the major facilitator superfamily. EmrB family.</text>
</comment>
<gene>
    <name evidence="10" type="ORF">GCM10011374_02520</name>
</gene>
<dbReference type="InterPro" id="IPR004638">
    <property type="entry name" value="EmrB-like"/>
</dbReference>
<dbReference type="SUPFAM" id="SSF103473">
    <property type="entry name" value="MFS general substrate transporter"/>
    <property type="match status" value="1"/>
</dbReference>
<feature type="transmembrane region" description="Helical" evidence="8">
    <location>
        <begin position="331"/>
        <end position="354"/>
    </location>
</feature>
<reference evidence="10" key="2">
    <citation type="submission" date="2020-09" db="EMBL/GenBank/DDBJ databases">
        <authorList>
            <person name="Sun Q."/>
            <person name="Zhou Y."/>
        </authorList>
    </citation>
    <scope>NUCLEOTIDE SEQUENCE</scope>
    <source>
        <strain evidence="10">CGMCC 1.12187</strain>
    </source>
</reference>
<feature type="transmembrane region" description="Helical" evidence="8">
    <location>
        <begin position="40"/>
        <end position="61"/>
    </location>
</feature>
<name>A0A917GFZ6_9MICC</name>
<evidence type="ECO:0000256" key="7">
    <source>
        <dbReference type="ARBA" id="ARBA00023136"/>
    </source>
</evidence>
<proteinExistence type="inferred from homology"/>
<dbReference type="AlphaFoldDB" id="A0A917GFZ6"/>
<dbReference type="Pfam" id="PF07690">
    <property type="entry name" value="MFS_1"/>
    <property type="match status" value="1"/>
</dbReference>
<evidence type="ECO:0000256" key="1">
    <source>
        <dbReference type="ARBA" id="ARBA00004651"/>
    </source>
</evidence>
<dbReference type="RefSeq" id="WP_229741479.1">
    <property type="nucleotide sequence ID" value="NZ_BMEQ01000001.1"/>
</dbReference>
<dbReference type="PROSITE" id="PS50850">
    <property type="entry name" value="MFS"/>
    <property type="match status" value="1"/>
</dbReference>
<dbReference type="PANTHER" id="PTHR42718">
    <property type="entry name" value="MAJOR FACILITATOR SUPERFAMILY MULTIDRUG TRANSPORTER MFSC"/>
    <property type="match status" value="1"/>
</dbReference>
<keyword evidence="3" id="KW-0813">Transport</keyword>
<feature type="transmembrane region" description="Helical" evidence="8">
    <location>
        <begin position="141"/>
        <end position="161"/>
    </location>
</feature>
<feature type="transmembrane region" description="Helical" evidence="8">
    <location>
        <begin position="229"/>
        <end position="252"/>
    </location>
</feature>
<dbReference type="PANTHER" id="PTHR42718:SF9">
    <property type="entry name" value="MAJOR FACILITATOR SUPERFAMILY MULTIDRUG TRANSPORTER MFSC"/>
    <property type="match status" value="1"/>
</dbReference>
<dbReference type="Gene3D" id="1.20.1250.20">
    <property type="entry name" value="MFS general substrate transporter like domains"/>
    <property type="match status" value="1"/>
</dbReference>
<dbReference type="PRINTS" id="PR01036">
    <property type="entry name" value="TCRTETB"/>
</dbReference>
<dbReference type="CDD" id="cd17503">
    <property type="entry name" value="MFS_LmrB_MDR_like"/>
    <property type="match status" value="1"/>
</dbReference>
<sequence>MTTDVHPREELPTGQMRAVAQTAAESALELEPERPTTRHVTMVISVLVVSALIMILNETVLSVAVPNLMGDFQVGAATAQWLTTGFMLTMAVVIPTTGWMLQRFTTKSLFTAAMLLFLVGTALAAFAPSFAVILLGRVVQAGGTAIILPLLMTTTLTYVPVQHRGTIMGLNSVVISVAPAVGPTLSGIVVDSLGWRWVFGLMLPIAAVVLVLGLVLIRTTGETRKVPLDAFSIVLSAFAFGGIVYGLASISALFQGSWAPVAALAVGMVALVLFITRQLRLQRASDSALLDLRPFAVHNFRISVIIVMIAMATMLGTVMVLPIYLQNGLGVSVLTVGLMLLPGGLIQGVISPIVGRIYDKVGPRPIVVPGAVLLAGGQWWLSTVDAEISTGLVVAMHVVFCIGMAMLMTPLMTVALGALPRELYGHGSAIMNTLQQLAGAAGVAVLIAAMTIGAGASASDGTPEALALVLGSQDAFVVGGILGLVAVIASPFVHRLREDAHR</sequence>
<dbReference type="GO" id="GO:0022857">
    <property type="term" value="F:transmembrane transporter activity"/>
    <property type="evidence" value="ECO:0007669"/>
    <property type="project" value="InterPro"/>
</dbReference>
<keyword evidence="4" id="KW-1003">Cell membrane</keyword>
<dbReference type="GO" id="GO:0005886">
    <property type="term" value="C:plasma membrane"/>
    <property type="evidence" value="ECO:0007669"/>
    <property type="project" value="UniProtKB-SubCell"/>
</dbReference>
<feature type="transmembrane region" description="Helical" evidence="8">
    <location>
        <begin position="300"/>
        <end position="325"/>
    </location>
</feature>
<reference evidence="10" key="1">
    <citation type="journal article" date="2014" name="Int. J. Syst. Evol. Microbiol.">
        <title>Complete genome sequence of Corynebacterium casei LMG S-19264T (=DSM 44701T), isolated from a smear-ripened cheese.</title>
        <authorList>
            <consortium name="US DOE Joint Genome Institute (JGI-PGF)"/>
            <person name="Walter F."/>
            <person name="Albersmeier A."/>
            <person name="Kalinowski J."/>
            <person name="Ruckert C."/>
        </authorList>
    </citation>
    <scope>NUCLEOTIDE SEQUENCE</scope>
    <source>
        <strain evidence="10">CGMCC 1.12187</strain>
    </source>
</reference>
<dbReference type="NCBIfam" id="TIGR00711">
    <property type="entry name" value="efflux_EmrB"/>
    <property type="match status" value="1"/>
</dbReference>
<feature type="transmembrane region" description="Helical" evidence="8">
    <location>
        <begin position="195"/>
        <end position="217"/>
    </location>
</feature>
<evidence type="ECO:0000256" key="3">
    <source>
        <dbReference type="ARBA" id="ARBA00022448"/>
    </source>
</evidence>
<feature type="transmembrane region" description="Helical" evidence="8">
    <location>
        <begin position="366"/>
        <end position="382"/>
    </location>
</feature>
<evidence type="ECO:0000313" key="11">
    <source>
        <dbReference type="Proteomes" id="UP000638848"/>
    </source>
</evidence>
<organism evidence="10 11">
    <name type="scientific">Kocuria dechangensis</name>
    <dbReference type="NCBI Taxonomy" id="1176249"/>
    <lineage>
        <taxon>Bacteria</taxon>
        <taxon>Bacillati</taxon>
        <taxon>Actinomycetota</taxon>
        <taxon>Actinomycetes</taxon>
        <taxon>Micrococcales</taxon>
        <taxon>Micrococcaceae</taxon>
        <taxon>Kocuria</taxon>
    </lineage>
</organism>
<evidence type="ECO:0000256" key="6">
    <source>
        <dbReference type="ARBA" id="ARBA00022989"/>
    </source>
</evidence>
<feature type="transmembrane region" description="Helical" evidence="8">
    <location>
        <begin position="475"/>
        <end position="493"/>
    </location>
</feature>
<feature type="domain" description="Major facilitator superfamily (MFS) profile" evidence="9">
    <location>
        <begin position="43"/>
        <end position="498"/>
    </location>
</feature>
<feature type="transmembrane region" description="Helical" evidence="8">
    <location>
        <begin position="81"/>
        <end position="101"/>
    </location>
</feature>
<dbReference type="Gene3D" id="1.20.1720.10">
    <property type="entry name" value="Multidrug resistance protein D"/>
    <property type="match status" value="1"/>
</dbReference>
<evidence type="ECO:0000256" key="8">
    <source>
        <dbReference type="SAM" id="Phobius"/>
    </source>
</evidence>
<feature type="transmembrane region" description="Helical" evidence="8">
    <location>
        <begin position="258"/>
        <end position="279"/>
    </location>
</feature>